<feature type="domain" description="FAD-binding PCMH-type" evidence="6">
    <location>
        <begin position="44"/>
        <end position="212"/>
    </location>
</feature>
<sequence length="461" mass="49029">MESKEIATLAPQLVEVLRRQVAGRVVVAGDAEWDTERLAWHLLADQRPAAVVHVKGADDIVAAVKFAGRHGLAVSAQPVGHGATPALSGTILLRTGGMTGLEVNLGDGVARVEAGVRWRDLNSALSGTALSGLPGSSGDTTVVGYTLGGGISWFGRRYGQAANHIRAVELVDPQGDLRRVTRESDPELFWALRGGGGDFGIVVAMEIGLVFIDEIYGGRLMWPVEHARDVLRAFAEVTADAPDELTLWAWLLNFPDVPFVPEPVRGRWFVAVDSTYLGGRDEAENLLAPLRAVAEPAADSVAVVPLSELGSIAQEPDDPMPGLLKVVLLSGFDEEAIDALLKVAEPGTASPLFAFEVRHLGGEFTRADEANGAAGHIEEPYLLLFGGFVAAPEMAVPVAAGIEAVQTQMAQWITGRQLPNFASGEPSGELYPPDVQARLSTIKQRVDPLGVIRSNHPVRPD</sequence>
<dbReference type="Gene3D" id="3.30.465.10">
    <property type="match status" value="1"/>
</dbReference>
<dbReference type="SUPFAM" id="SSF56176">
    <property type="entry name" value="FAD-binding/transporter-associated domain-like"/>
    <property type="match status" value="1"/>
</dbReference>
<dbReference type="InterPro" id="IPR016169">
    <property type="entry name" value="FAD-bd_PCMH_sub2"/>
</dbReference>
<name>A0A4V2XSK0_9ACTN</name>
<dbReference type="GO" id="GO:0016491">
    <property type="term" value="F:oxidoreductase activity"/>
    <property type="evidence" value="ECO:0007669"/>
    <property type="project" value="UniProtKB-KW"/>
</dbReference>
<dbReference type="PANTHER" id="PTHR42973:SF39">
    <property type="entry name" value="FAD-BINDING PCMH-TYPE DOMAIN-CONTAINING PROTEIN"/>
    <property type="match status" value="1"/>
</dbReference>
<evidence type="ECO:0000313" key="8">
    <source>
        <dbReference type="Proteomes" id="UP000295075"/>
    </source>
</evidence>
<dbReference type="InterPro" id="IPR036318">
    <property type="entry name" value="FAD-bd_PCMH-like_sf"/>
</dbReference>
<reference evidence="7 8" key="1">
    <citation type="submission" date="2019-03" db="EMBL/GenBank/DDBJ databases">
        <title>Draft genome sequences of novel Actinobacteria.</title>
        <authorList>
            <person name="Sahin N."/>
            <person name="Ay H."/>
            <person name="Saygin H."/>
        </authorList>
    </citation>
    <scope>NUCLEOTIDE SEQUENCE [LARGE SCALE GENOMIC DNA]</scope>
    <source>
        <strain evidence="7 8">JCM 30547</strain>
    </source>
</reference>
<dbReference type="EMBL" id="SMKA01000010">
    <property type="protein sequence ID" value="TDC33995.1"/>
    <property type="molecule type" value="Genomic_DNA"/>
</dbReference>
<dbReference type="InterPro" id="IPR050416">
    <property type="entry name" value="FAD-linked_Oxidoreductase"/>
</dbReference>
<dbReference type="AlphaFoldDB" id="A0A4V2XSK0"/>
<dbReference type="InterPro" id="IPR006094">
    <property type="entry name" value="Oxid_FAD_bind_N"/>
</dbReference>
<comment type="cofactor">
    <cofactor evidence="1">
        <name>FAD</name>
        <dbReference type="ChEBI" id="CHEBI:57692"/>
    </cofactor>
</comment>
<organism evidence="7 8">
    <name type="scientific">Kribbella albertanoniae</name>
    <dbReference type="NCBI Taxonomy" id="1266829"/>
    <lineage>
        <taxon>Bacteria</taxon>
        <taxon>Bacillati</taxon>
        <taxon>Actinomycetota</taxon>
        <taxon>Actinomycetes</taxon>
        <taxon>Propionibacteriales</taxon>
        <taxon>Kribbellaceae</taxon>
        <taxon>Kribbella</taxon>
    </lineage>
</organism>
<dbReference type="Proteomes" id="UP000295075">
    <property type="component" value="Unassembled WGS sequence"/>
</dbReference>
<evidence type="ECO:0000256" key="3">
    <source>
        <dbReference type="ARBA" id="ARBA00022630"/>
    </source>
</evidence>
<protein>
    <submittedName>
        <fullName evidence="7">FAD-binding oxidoreductase</fullName>
    </submittedName>
</protein>
<dbReference type="RefSeq" id="WP_132402343.1">
    <property type="nucleotide sequence ID" value="NZ_SMKA01000010.1"/>
</dbReference>
<comment type="caution">
    <text evidence="7">The sequence shown here is derived from an EMBL/GenBank/DDBJ whole genome shotgun (WGS) entry which is preliminary data.</text>
</comment>
<dbReference type="Gene3D" id="3.30.43.10">
    <property type="entry name" value="Uridine Diphospho-n-acetylenolpyruvylglucosamine Reductase, domain 2"/>
    <property type="match status" value="1"/>
</dbReference>
<dbReference type="PANTHER" id="PTHR42973">
    <property type="entry name" value="BINDING OXIDOREDUCTASE, PUTATIVE (AFU_ORTHOLOGUE AFUA_1G17690)-RELATED"/>
    <property type="match status" value="1"/>
</dbReference>
<dbReference type="GO" id="GO:0071949">
    <property type="term" value="F:FAD binding"/>
    <property type="evidence" value="ECO:0007669"/>
    <property type="project" value="InterPro"/>
</dbReference>
<dbReference type="InterPro" id="IPR016166">
    <property type="entry name" value="FAD-bd_PCMH"/>
</dbReference>
<evidence type="ECO:0000256" key="2">
    <source>
        <dbReference type="ARBA" id="ARBA00005466"/>
    </source>
</evidence>
<evidence type="ECO:0000313" key="7">
    <source>
        <dbReference type="EMBL" id="TDC33995.1"/>
    </source>
</evidence>
<keyword evidence="8" id="KW-1185">Reference proteome</keyword>
<comment type="similarity">
    <text evidence="2">Belongs to the oxygen-dependent FAD-linked oxidoreductase family.</text>
</comment>
<dbReference type="InterPro" id="IPR016167">
    <property type="entry name" value="FAD-bd_PCMH_sub1"/>
</dbReference>
<evidence type="ECO:0000256" key="4">
    <source>
        <dbReference type="ARBA" id="ARBA00022827"/>
    </source>
</evidence>
<evidence type="ECO:0000256" key="5">
    <source>
        <dbReference type="ARBA" id="ARBA00023002"/>
    </source>
</evidence>
<gene>
    <name evidence="7" type="ORF">E1261_04610</name>
</gene>
<accession>A0A4V2XSK0</accession>
<dbReference type="PROSITE" id="PS51387">
    <property type="entry name" value="FAD_PCMH"/>
    <property type="match status" value="1"/>
</dbReference>
<evidence type="ECO:0000259" key="6">
    <source>
        <dbReference type="PROSITE" id="PS51387"/>
    </source>
</evidence>
<keyword evidence="3" id="KW-0285">Flavoprotein</keyword>
<keyword evidence="4" id="KW-0274">FAD</keyword>
<dbReference type="OrthoDB" id="3682986at2"/>
<keyword evidence="5" id="KW-0560">Oxidoreductase</keyword>
<dbReference type="Gene3D" id="3.40.462.20">
    <property type="match status" value="1"/>
</dbReference>
<proteinExistence type="inferred from homology"/>
<evidence type="ECO:0000256" key="1">
    <source>
        <dbReference type="ARBA" id="ARBA00001974"/>
    </source>
</evidence>
<dbReference type="Pfam" id="PF01565">
    <property type="entry name" value="FAD_binding_4"/>
    <property type="match status" value="1"/>
</dbReference>